<dbReference type="EMBL" id="JNBS01000086">
    <property type="protein sequence ID" value="OQS07792.1"/>
    <property type="molecule type" value="Genomic_DNA"/>
</dbReference>
<dbReference type="Pfam" id="PF06807">
    <property type="entry name" value="Clp1"/>
    <property type="match status" value="1"/>
</dbReference>
<dbReference type="PANTHER" id="PTHR12755">
    <property type="entry name" value="CLEAVAGE/POLYADENYLATION FACTOR IA SUBUNIT CLP1P"/>
    <property type="match status" value="1"/>
</dbReference>
<keyword evidence="8" id="KW-1185">Reference proteome</keyword>
<evidence type="ECO:0000259" key="6">
    <source>
        <dbReference type="Pfam" id="PF16575"/>
    </source>
</evidence>
<evidence type="ECO:0000259" key="5">
    <source>
        <dbReference type="Pfam" id="PF07987"/>
    </source>
</evidence>
<dbReference type="InterPro" id="IPR038507">
    <property type="entry name" value="YcnI-like_sf"/>
</dbReference>
<keyword evidence="1" id="KW-0547">Nucleotide-binding</keyword>
<gene>
    <name evidence="7" type="ORF">THRCLA_00214</name>
</gene>
<dbReference type="OrthoDB" id="4234at2759"/>
<dbReference type="CDD" id="cd08545">
    <property type="entry name" value="YcnI_like"/>
    <property type="match status" value="1"/>
</dbReference>
<keyword evidence="3" id="KW-0732">Signal</keyword>
<dbReference type="GO" id="GO:0031124">
    <property type="term" value="P:mRNA 3'-end processing"/>
    <property type="evidence" value="ECO:0007669"/>
    <property type="project" value="InterPro"/>
</dbReference>
<proteinExistence type="predicted"/>
<dbReference type="STRING" id="74557.A0A1W0ABY7"/>
<dbReference type="GO" id="GO:0005634">
    <property type="term" value="C:nucleus"/>
    <property type="evidence" value="ECO:0007669"/>
    <property type="project" value="TreeGrafter"/>
</dbReference>
<name>A0A1W0ABY7_9STRA</name>
<evidence type="ECO:0000256" key="3">
    <source>
        <dbReference type="SAM" id="SignalP"/>
    </source>
</evidence>
<feature type="chain" id="PRO_5012686863" evidence="3">
    <location>
        <begin position="19"/>
        <end position="428"/>
    </location>
</feature>
<organism evidence="7 8">
    <name type="scientific">Thraustotheca clavata</name>
    <dbReference type="NCBI Taxonomy" id="74557"/>
    <lineage>
        <taxon>Eukaryota</taxon>
        <taxon>Sar</taxon>
        <taxon>Stramenopiles</taxon>
        <taxon>Oomycota</taxon>
        <taxon>Saprolegniomycetes</taxon>
        <taxon>Saprolegniales</taxon>
        <taxon>Achlyaceae</taxon>
        <taxon>Thraustotheca</taxon>
    </lineage>
</organism>
<reference evidence="7 8" key="1">
    <citation type="journal article" date="2014" name="Genome Biol. Evol.">
        <title>The secreted proteins of Achlya hypogyna and Thraustotheca clavata identify the ancestral oomycete secretome and reveal gene acquisitions by horizontal gene transfer.</title>
        <authorList>
            <person name="Misner I."/>
            <person name="Blouin N."/>
            <person name="Leonard G."/>
            <person name="Richards T.A."/>
            <person name="Lane C.E."/>
        </authorList>
    </citation>
    <scope>NUCLEOTIDE SEQUENCE [LARGE SCALE GENOMIC DNA]</scope>
    <source>
        <strain evidence="7 8">ATCC 34112</strain>
    </source>
</reference>
<feature type="domain" description="YncI copper-binding" evidence="5">
    <location>
        <begin position="19"/>
        <end position="154"/>
    </location>
</feature>
<evidence type="ECO:0000256" key="2">
    <source>
        <dbReference type="ARBA" id="ARBA00022840"/>
    </source>
</evidence>
<dbReference type="Proteomes" id="UP000243217">
    <property type="component" value="Unassembled WGS sequence"/>
</dbReference>
<feature type="signal peptide" evidence="3">
    <location>
        <begin position="1"/>
        <end position="18"/>
    </location>
</feature>
<evidence type="ECO:0000256" key="1">
    <source>
        <dbReference type="ARBA" id="ARBA00022741"/>
    </source>
</evidence>
<evidence type="ECO:0000259" key="4">
    <source>
        <dbReference type="Pfam" id="PF06807"/>
    </source>
</evidence>
<dbReference type="GO" id="GO:0051731">
    <property type="term" value="F:polynucleotide 5'-hydroxyl-kinase activity"/>
    <property type="evidence" value="ECO:0007669"/>
    <property type="project" value="InterPro"/>
</dbReference>
<dbReference type="InterPro" id="IPR045116">
    <property type="entry name" value="Clp1/Grc3"/>
</dbReference>
<dbReference type="Gene3D" id="2.40.30.330">
    <property type="entry name" value="Pre-mRNA cleavage complex subunit Clp1, C-terminal domain"/>
    <property type="match status" value="1"/>
</dbReference>
<dbReference type="PANTHER" id="PTHR12755:SF6">
    <property type="entry name" value="POLYRIBONUCLEOTIDE 5'-HYDROXYL-KINASE CLP1"/>
    <property type="match status" value="1"/>
</dbReference>
<feature type="domain" description="Clp1 C-terminal" evidence="4">
    <location>
        <begin position="343"/>
        <end position="422"/>
    </location>
</feature>
<feature type="domain" description="Clp1 P-loop" evidence="6">
    <location>
        <begin position="197"/>
        <end position="324"/>
    </location>
</feature>
<dbReference type="InterPro" id="IPR038238">
    <property type="entry name" value="Clp1_C_sf"/>
</dbReference>
<dbReference type="GO" id="GO:0006388">
    <property type="term" value="P:tRNA splicing, via endonucleolytic cleavage and ligation"/>
    <property type="evidence" value="ECO:0007669"/>
    <property type="project" value="TreeGrafter"/>
</dbReference>
<dbReference type="Pfam" id="PF07987">
    <property type="entry name" value="DUF1775"/>
    <property type="match status" value="1"/>
</dbReference>
<comment type="caution">
    <text evidence="7">The sequence shown here is derived from an EMBL/GenBank/DDBJ whole genome shotgun (WGS) entry which is preliminary data.</text>
</comment>
<dbReference type="InterPro" id="IPR012533">
    <property type="entry name" value="YcnI-copper_dom"/>
</dbReference>
<evidence type="ECO:0000313" key="7">
    <source>
        <dbReference type="EMBL" id="OQS07792.1"/>
    </source>
</evidence>
<dbReference type="InterPro" id="IPR032319">
    <property type="entry name" value="CLP1_P"/>
</dbReference>
<keyword evidence="2" id="KW-0067">ATP-binding</keyword>
<dbReference type="Gene3D" id="2.60.40.2230">
    <property type="entry name" value="Uncharacterised protein YcnI-like PF07987, DUF1775"/>
    <property type="match status" value="1"/>
</dbReference>
<dbReference type="GO" id="GO:0005524">
    <property type="term" value="F:ATP binding"/>
    <property type="evidence" value="ECO:0007669"/>
    <property type="project" value="UniProtKB-KW"/>
</dbReference>
<evidence type="ECO:0000313" key="8">
    <source>
        <dbReference type="Proteomes" id="UP000243217"/>
    </source>
</evidence>
<protein>
    <submittedName>
        <fullName evidence="7">CLP1-like</fullName>
    </submittedName>
</protein>
<accession>A0A1W0ABY7</accession>
<sequence length="428" mass="46720">MVSFTSLLLAATAAFTSAHVSCNPPTAPANGYFVTTIRIPHSFPNAITTNISVALPKNVTSFKPQLVSGWKVDLTYADADKTSLTGVTWYGGELPDALYADFGLQMKLPDVPVGTVFYFPITQTTNNGTLNWTSIPDANGNLPDPSHPSPKVTIVAAATTASTNSSSSTPVPAKSSSNAALTTSAVVLTENNYPLIFQGGQRIQYFVGDTNMSAVSKTFKWYVNQLAQSIAQQLGAQPKLRSGGVIINTCGWIEDMGYHLLLHTIHAFKPDMVVALGSHELYDKLVVDQSHARLYNLPKSPLAVRRSSAFRREARHQRFVDYFKAGHQINLPVSSIVLMRLRATNNRPLELRAVKDSILSDRWLHQVVAVIRPPKTNDDINQHYLRASAMGFVAIKVIDGDMITLLTPFPGPLPSTYFLGGTNTEFMQ</sequence>
<dbReference type="AlphaFoldDB" id="A0A1W0ABY7"/>
<dbReference type="InterPro" id="IPR010655">
    <property type="entry name" value="Clp1_C"/>
</dbReference>
<dbReference type="Pfam" id="PF16575">
    <property type="entry name" value="CLP1_P"/>
    <property type="match status" value="1"/>
</dbReference>